<dbReference type="GO" id="GO:0010181">
    <property type="term" value="F:FMN binding"/>
    <property type="evidence" value="ECO:0007669"/>
    <property type="project" value="InterPro"/>
</dbReference>
<dbReference type="Gene3D" id="3.20.20.70">
    <property type="entry name" value="Aldolase class I"/>
    <property type="match status" value="1"/>
</dbReference>
<evidence type="ECO:0000313" key="2">
    <source>
        <dbReference type="EMBL" id="SVE13835.1"/>
    </source>
</evidence>
<sequence length="138" mass="15372">MARDSRYDILFEPVRIGPVTARNRFYQVPHCNGMGYTMPNSVAAMRGMKAEGGWAVVATEECDIHASTDVLPYREARLWDREDQRRLGLMVDAVHAHDALAAVELTHSGHAVSNRYSRLPVMAVSDLPVASFDPVQAY</sequence>
<name>A0A383B2Z6_9ZZZZ</name>
<proteinExistence type="predicted"/>
<dbReference type="SUPFAM" id="SSF51395">
    <property type="entry name" value="FMN-linked oxidoreductases"/>
    <property type="match status" value="1"/>
</dbReference>
<feature type="non-terminal residue" evidence="2">
    <location>
        <position position="138"/>
    </location>
</feature>
<dbReference type="InterPro" id="IPR013785">
    <property type="entry name" value="Aldolase_TIM"/>
</dbReference>
<protein>
    <recommendedName>
        <fullName evidence="1">NADH:flavin oxidoreductase/NADH oxidase N-terminal domain-containing protein</fullName>
    </recommendedName>
</protein>
<dbReference type="InterPro" id="IPR001155">
    <property type="entry name" value="OxRdtase_FMN_N"/>
</dbReference>
<reference evidence="2" key="1">
    <citation type="submission" date="2018-05" db="EMBL/GenBank/DDBJ databases">
        <authorList>
            <person name="Lanie J.A."/>
            <person name="Ng W.-L."/>
            <person name="Kazmierczak K.M."/>
            <person name="Andrzejewski T.M."/>
            <person name="Davidsen T.M."/>
            <person name="Wayne K.J."/>
            <person name="Tettelin H."/>
            <person name="Glass J.I."/>
            <person name="Rusch D."/>
            <person name="Podicherti R."/>
            <person name="Tsui H.-C.T."/>
            <person name="Winkler M.E."/>
        </authorList>
    </citation>
    <scope>NUCLEOTIDE SEQUENCE</scope>
</reference>
<dbReference type="Pfam" id="PF00724">
    <property type="entry name" value="Oxidored_FMN"/>
    <property type="match status" value="1"/>
</dbReference>
<dbReference type="AlphaFoldDB" id="A0A383B2Z6"/>
<feature type="domain" description="NADH:flavin oxidoreductase/NADH oxidase N-terminal" evidence="1">
    <location>
        <begin position="10"/>
        <end position="117"/>
    </location>
</feature>
<gene>
    <name evidence="2" type="ORF">METZ01_LOCUS466689</name>
</gene>
<dbReference type="GO" id="GO:0016491">
    <property type="term" value="F:oxidoreductase activity"/>
    <property type="evidence" value="ECO:0007669"/>
    <property type="project" value="InterPro"/>
</dbReference>
<evidence type="ECO:0000259" key="1">
    <source>
        <dbReference type="Pfam" id="PF00724"/>
    </source>
</evidence>
<accession>A0A383B2Z6</accession>
<organism evidence="2">
    <name type="scientific">marine metagenome</name>
    <dbReference type="NCBI Taxonomy" id="408172"/>
    <lineage>
        <taxon>unclassified sequences</taxon>
        <taxon>metagenomes</taxon>
        <taxon>ecological metagenomes</taxon>
    </lineage>
</organism>
<dbReference type="EMBL" id="UINC01196706">
    <property type="protein sequence ID" value="SVE13835.1"/>
    <property type="molecule type" value="Genomic_DNA"/>
</dbReference>